<dbReference type="PANTHER" id="PTHR36453:SF1">
    <property type="entry name" value="RIGHT HANDED BETA HELIX DOMAIN-CONTAINING PROTEIN"/>
    <property type="match status" value="1"/>
</dbReference>
<keyword evidence="4" id="KW-1185">Reference proteome</keyword>
<feature type="chain" id="PRO_5015753095" description="Right handed beta helix domain-containing protein" evidence="1">
    <location>
        <begin position="25"/>
        <end position="723"/>
    </location>
</feature>
<dbReference type="Gene3D" id="2.160.20.10">
    <property type="entry name" value="Single-stranded right-handed beta-helix, Pectin lyase-like"/>
    <property type="match status" value="2"/>
</dbReference>
<evidence type="ECO:0000313" key="4">
    <source>
        <dbReference type="Proteomes" id="UP000244441"/>
    </source>
</evidence>
<dbReference type="Pfam" id="PF13229">
    <property type="entry name" value="Beta_helix"/>
    <property type="match status" value="1"/>
</dbReference>
<dbReference type="RefSeq" id="WP_108601794.1">
    <property type="nucleotide sequence ID" value="NZ_CP026604.1"/>
</dbReference>
<dbReference type="Proteomes" id="UP000244441">
    <property type="component" value="Chromosome"/>
</dbReference>
<protein>
    <recommendedName>
        <fullName evidence="2">Right handed beta helix domain-containing protein</fullName>
    </recommendedName>
</protein>
<dbReference type="OrthoDB" id="1153097at2"/>
<dbReference type="InterPro" id="IPR039448">
    <property type="entry name" value="Beta_helix"/>
</dbReference>
<sequence length="723" mass="80763">MGKNIGKLALSALTLSLISTPILAKTIHVSTTGSDSATGAWDKPYQTISHAVNQAVSGDTVLIQGGTYREEVKIENKNNITIKGHDPHQITISGANEVNTIWSEDQYRPGVFKAWLDSNQVETDYTQVFVNGKFEQMARFPDNITGEMLNPMDQKSGYAVIANGSKPQGTNVRSNVTFTWHNGTTPLPNVTFTDEAIVRGLIGKLRNNIFSASKDGADIRNEGHRLLSFIGTNNGPWKNEAAYTAHEGFGYIFDLSVLDRAGEWFYKRNQNVLYYKPANGTMNGLTVEAKRRKWGIRVINSDNIKIENIDVVAAQMEVTNSDDLHVNACSFQYMTPFVYRRDYGVLKEGIVINNSDNGLYENNLIGHTWGSGVILESGQNNTLNNNIIEDIGWLGQFTVSLWNTAENTTITQNTFGRTGRFHIRTTEHVKSTITDNDFFEAMAMGEDAGAIMMTSTAKSVPLDLKDTVIAWNRIHDINGIPAMDSDRFNYSRTTVKALYMEDVNNYTVHHNFIYNINATPYDRVTQGKPVEPDGKPIYLGPRTKHMDKKVHYFNNTFYNYDDFMNIWHMEDPDLNLGGHMSNGSFRNNIMMSGKKYYFKGDYAEITDTSTHKAIQGGNISRIEETSIYDFAQEIAKAPYFYTLHTGTNTAFSESQYSSNFVNPSTGDFSLFTGSAQNSNGAAINGITGGSPVERGAWEGETQWQRDRIFRAGATISATDFPVY</sequence>
<gene>
    <name evidence="3" type="ORF">C2869_04365</name>
</gene>
<dbReference type="SUPFAM" id="SSF51126">
    <property type="entry name" value="Pectin lyase-like"/>
    <property type="match status" value="1"/>
</dbReference>
<dbReference type="AlphaFoldDB" id="A0A2S0VNR3"/>
<evidence type="ECO:0000313" key="3">
    <source>
        <dbReference type="EMBL" id="AWB65720.1"/>
    </source>
</evidence>
<dbReference type="EMBL" id="CP026604">
    <property type="protein sequence ID" value="AWB65720.1"/>
    <property type="molecule type" value="Genomic_DNA"/>
</dbReference>
<proteinExistence type="predicted"/>
<name>A0A2S0VNR3_9ALTE</name>
<reference evidence="3 4" key="1">
    <citation type="submission" date="2018-01" db="EMBL/GenBank/DDBJ databases">
        <title>Genome sequence of a Cantenovulum-like bacteria.</title>
        <authorList>
            <person name="Tan W.R."/>
            <person name="Lau N.-S."/>
            <person name="Go F."/>
            <person name="Amirul A.-A.A."/>
        </authorList>
    </citation>
    <scope>NUCLEOTIDE SEQUENCE [LARGE SCALE GENOMIC DNA]</scope>
    <source>
        <strain evidence="3 4">CCB-QB4</strain>
    </source>
</reference>
<keyword evidence="1" id="KW-0732">Signal</keyword>
<dbReference type="InterPro" id="IPR011050">
    <property type="entry name" value="Pectin_lyase_fold/virulence"/>
</dbReference>
<evidence type="ECO:0000259" key="2">
    <source>
        <dbReference type="Pfam" id="PF13229"/>
    </source>
</evidence>
<evidence type="ECO:0000256" key="1">
    <source>
        <dbReference type="SAM" id="SignalP"/>
    </source>
</evidence>
<feature type="domain" description="Right handed beta helix" evidence="2">
    <location>
        <begin position="292"/>
        <end position="438"/>
    </location>
</feature>
<dbReference type="PANTHER" id="PTHR36453">
    <property type="entry name" value="SECRETED PROTEIN-RELATED"/>
    <property type="match status" value="1"/>
</dbReference>
<accession>A0A2S0VNR3</accession>
<feature type="signal peptide" evidence="1">
    <location>
        <begin position="1"/>
        <end position="24"/>
    </location>
</feature>
<dbReference type="KEGG" id="cate:C2869_04365"/>
<dbReference type="InterPro" id="IPR012334">
    <property type="entry name" value="Pectin_lyas_fold"/>
</dbReference>
<organism evidence="3 4">
    <name type="scientific">Saccharobesus litoralis</name>
    <dbReference type="NCBI Taxonomy" id="2172099"/>
    <lineage>
        <taxon>Bacteria</taxon>
        <taxon>Pseudomonadati</taxon>
        <taxon>Pseudomonadota</taxon>
        <taxon>Gammaproteobacteria</taxon>
        <taxon>Alteromonadales</taxon>
        <taxon>Alteromonadaceae</taxon>
        <taxon>Saccharobesus</taxon>
    </lineage>
</organism>